<keyword evidence="1" id="KW-1133">Transmembrane helix</keyword>
<feature type="transmembrane region" description="Helical" evidence="1">
    <location>
        <begin position="284"/>
        <end position="308"/>
    </location>
</feature>
<dbReference type="RefSeq" id="WP_147056300.1">
    <property type="nucleotide sequence ID" value="NZ_BJYL01000015.1"/>
</dbReference>
<accession>A0A511Z624</accession>
<keyword evidence="1" id="KW-0812">Transmembrane</keyword>
<name>A0A511Z624_9BACL</name>
<evidence type="ECO:0000313" key="3">
    <source>
        <dbReference type="Proteomes" id="UP000321901"/>
    </source>
</evidence>
<evidence type="ECO:0000256" key="1">
    <source>
        <dbReference type="SAM" id="Phobius"/>
    </source>
</evidence>
<gene>
    <name evidence="2" type="ORF">SLU01_12030</name>
</gene>
<feature type="transmembrane region" description="Helical" evidence="1">
    <location>
        <begin position="382"/>
        <end position="403"/>
    </location>
</feature>
<keyword evidence="1" id="KW-0472">Membrane</keyword>
<organism evidence="2 3">
    <name type="scientific">Sporosarcina luteola</name>
    <dbReference type="NCBI Taxonomy" id="582850"/>
    <lineage>
        <taxon>Bacteria</taxon>
        <taxon>Bacillati</taxon>
        <taxon>Bacillota</taxon>
        <taxon>Bacilli</taxon>
        <taxon>Bacillales</taxon>
        <taxon>Caryophanaceae</taxon>
        <taxon>Sporosarcina</taxon>
    </lineage>
</organism>
<evidence type="ECO:0000313" key="2">
    <source>
        <dbReference type="EMBL" id="GEN82891.1"/>
    </source>
</evidence>
<dbReference type="Proteomes" id="UP000321901">
    <property type="component" value="Unassembled WGS sequence"/>
</dbReference>
<proteinExistence type="predicted"/>
<feature type="transmembrane region" description="Helical" evidence="1">
    <location>
        <begin position="20"/>
        <end position="41"/>
    </location>
</feature>
<dbReference type="AlphaFoldDB" id="A0A511Z624"/>
<protein>
    <submittedName>
        <fullName evidence="2">Uncharacterized protein</fullName>
    </submittedName>
</protein>
<sequence length="412" mass="48481">MNRNYLKHEFLLTAKSRRTIPFVFFVAVLLFSYCLFLWPYANTKESFNKKETEEHLAYLGDQQKLWRSIGNTGLIFKWHSASFSRQVGEPVYAENAHNYELFSGMLQSFEDRNFTRMLQLRTHYLQSNPGDYLEDRFLFQTAPFPTKDREHAYYQTMMKYEDYLNKDHPITFGLMYEKTGLQTLQNFLQNYGVYFLLFCIIYFSSEILSRDRKHQAILQGLPLSWYRQLNLKSLSAFLYSMVFISSVIIVGVLIMTIQFGFGYFDLNVPIMIQQKTFTSEDYSVISLAAYLGKTLVVLPLLALLFIRLNIVLSLLFKNEWIVLFISSLLLFSERLYSTRSTTELFGKDISLFPQTYFDFGKIIDGEKNFLLNTETITYTKGILVLLVTYFIIEVILYIVSNIINKRRFYKAS</sequence>
<comment type="caution">
    <text evidence="2">The sequence shown here is derived from an EMBL/GenBank/DDBJ whole genome shotgun (WGS) entry which is preliminary data.</text>
</comment>
<dbReference type="OrthoDB" id="2320684at2"/>
<feature type="transmembrane region" description="Helical" evidence="1">
    <location>
        <begin position="191"/>
        <end position="209"/>
    </location>
</feature>
<dbReference type="EMBL" id="BJYL01000015">
    <property type="protein sequence ID" value="GEN82891.1"/>
    <property type="molecule type" value="Genomic_DNA"/>
</dbReference>
<reference evidence="2 3" key="1">
    <citation type="submission" date="2019-07" db="EMBL/GenBank/DDBJ databases">
        <title>Whole genome shotgun sequence of Sporosarcina luteola NBRC 105378.</title>
        <authorList>
            <person name="Hosoyama A."/>
            <person name="Uohara A."/>
            <person name="Ohji S."/>
            <person name="Ichikawa N."/>
        </authorList>
    </citation>
    <scope>NUCLEOTIDE SEQUENCE [LARGE SCALE GENOMIC DNA]</scope>
    <source>
        <strain evidence="2 3">NBRC 105378</strain>
    </source>
</reference>
<keyword evidence="3" id="KW-1185">Reference proteome</keyword>
<feature type="transmembrane region" description="Helical" evidence="1">
    <location>
        <begin position="320"/>
        <end position="337"/>
    </location>
</feature>
<feature type="transmembrane region" description="Helical" evidence="1">
    <location>
        <begin position="236"/>
        <end position="264"/>
    </location>
</feature>